<dbReference type="GeneID" id="35443095"/>
<accession>A0A2G4SHW4</accession>
<gene>
    <name evidence="2" type="ORF">RHIMIDRAFT_269065</name>
</gene>
<keyword evidence="1" id="KW-1133">Transmembrane helix</keyword>
<proteinExistence type="predicted"/>
<reference evidence="2 3" key="1">
    <citation type="journal article" date="2016" name="Proc. Natl. Acad. Sci. U.S.A.">
        <title>Lipid metabolic changes in an early divergent fungus govern the establishment of a mutualistic symbiosis with endobacteria.</title>
        <authorList>
            <person name="Lastovetsky O.A."/>
            <person name="Gaspar M.L."/>
            <person name="Mondo S.J."/>
            <person name="LaButti K.M."/>
            <person name="Sandor L."/>
            <person name="Grigoriev I.V."/>
            <person name="Henry S.A."/>
            <person name="Pawlowska T.E."/>
        </authorList>
    </citation>
    <scope>NUCLEOTIDE SEQUENCE [LARGE SCALE GENOMIC DNA]</scope>
    <source>
        <strain evidence="2 3">ATCC 52813</strain>
    </source>
</reference>
<keyword evidence="3" id="KW-1185">Reference proteome</keyword>
<protein>
    <submittedName>
        <fullName evidence="2">Uncharacterized protein</fullName>
    </submittedName>
</protein>
<dbReference type="RefSeq" id="XP_023462050.1">
    <property type="nucleotide sequence ID" value="XM_023612106.1"/>
</dbReference>
<keyword evidence="1" id="KW-0472">Membrane</keyword>
<name>A0A2G4SHW4_RHIZD</name>
<dbReference type="EMBL" id="KZ303865">
    <property type="protein sequence ID" value="PHZ08342.1"/>
    <property type="molecule type" value="Genomic_DNA"/>
</dbReference>
<dbReference type="AlphaFoldDB" id="A0A2G4SHW4"/>
<sequence length="63" mass="7566">MGSLSIQDFAIRMKWLCAIISSGSNSWVFWVIYRKWKTQAVVYDRYMRRAKVYLQRASQDARE</sequence>
<feature type="transmembrane region" description="Helical" evidence="1">
    <location>
        <begin position="12"/>
        <end position="33"/>
    </location>
</feature>
<organism evidence="2 3">
    <name type="scientific">Rhizopus microsporus ATCC 52813</name>
    <dbReference type="NCBI Taxonomy" id="1340429"/>
    <lineage>
        <taxon>Eukaryota</taxon>
        <taxon>Fungi</taxon>
        <taxon>Fungi incertae sedis</taxon>
        <taxon>Mucoromycota</taxon>
        <taxon>Mucoromycotina</taxon>
        <taxon>Mucoromycetes</taxon>
        <taxon>Mucorales</taxon>
        <taxon>Mucorineae</taxon>
        <taxon>Rhizopodaceae</taxon>
        <taxon>Rhizopus</taxon>
    </lineage>
</organism>
<evidence type="ECO:0000256" key="1">
    <source>
        <dbReference type="SAM" id="Phobius"/>
    </source>
</evidence>
<dbReference type="Proteomes" id="UP000242254">
    <property type="component" value="Unassembled WGS sequence"/>
</dbReference>
<keyword evidence="1" id="KW-0812">Transmembrane</keyword>
<evidence type="ECO:0000313" key="2">
    <source>
        <dbReference type="EMBL" id="PHZ08342.1"/>
    </source>
</evidence>
<evidence type="ECO:0000313" key="3">
    <source>
        <dbReference type="Proteomes" id="UP000242254"/>
    </source>
</evidence>